<feature type="compositionally biased region" description="Gly residues" evidence="1">
    <location>
        <begin position="111"/>
        <end position="136"/>
    </location>
</feature>
<evidence type="ECO:0000313" key="3">
    <source>
        <dbReference type="Proteomes" id="UP001143480"/>
    </source>
</evidence>
<dbReference type="AlphaFoldDB" id="A0A9W6KJA0"/>
<accession>A0A9W6KJA0</accession>
<reference evidence="2" key="1">
    <citation type="journal article" date="2014" name="Int. J. Syst. Evol. Microbiol.">
        <title>Complete genome sequence of Corynebacterium casei LMG S-19264T (=DSM 44701T), isolated from a smear-ripened cheese.</title>
        <authorList>
            <consortium name="US DOE Joint Genome Institute (JGI-PGF)"/>
            <person name="Walter F."/>
            <person name="Albersmeier A."/>
            <person name="Kalinowski J."/>
            <person name="Ruckert C."/>
        </authorList>
    </citation>
    <scope>NUCLEOTIDE SEQUENCE</scope>
    <source>
        <strain evidence="2">VKM Ac-1321</strain>
    </source>
</reference>
<comment type="caution">
    <text evidence="2">The sequence shown here is derived from an EMBL/GenBank/DDBJ whole genome shotgun (WGS) entry which is preliminary data.</text>
</comment>
<protein>
    <submittedName>
        <fullName evidence="2">Uncharacterized protein</fullName>
    </submittedName>
</protein>
<feature type="region of interest" description="Disordered" evidence="1">
    <location>
        <begin position="111"/>
        <end position="137"/>
    </location>
</feature>
<reference evidence="2" key="2">
    <citation type="submission" date="2023-01" db="EMBL/GenBank/DDBJ databases">
        <authorList>
            <person name="Sun Q."/>
            <person name="Evtushenko L."/>
        </authorList>
    </citation>
    <scope>NUCLEOTIDE SEQUENCE</scope>
    <source>
        <strain evidence="2">VKM Ac-1321</strain>
    </source>
</reference>
<gene>
    <name evidence="2" type="ORF">GCM10017581_028860</name>
</gene>
<proteinExistence type="predicted"/>
<feature type="region of interest" description="Disordered" evidence="1">
    <location>
        <begin position="295"/>
        <end position="321"/>
    </location>
</feature>
<name>A0A9W6KJA0_9ACTN</name>
<evidence type="ECO:0000313" key="2">
    <source>
        <dbReference type="EMBL" id="GLL01145.1"/>
    </source>
</evidence>
<dbReference type="EMBL" id="BSFP01000013">
    <property type="protein sequence ID" value="GLL01145.1"/>
    <property type="molecule type" value="Genomic_DNA"/>
</dbReference>
<evidence type="ECO:0000256" key="1">
    <source>
        <dbReference type="SAM" id="MobiDB-lite"/>
    </source>
</evidence>
<keyword evidence="3" id="KW-1185">Reference proteome</keyword>
<sequence length="321" mass="31616">MNLVAAIASVLATIDQINAAQALPAQATSGPAGSDEAVSGPTVADHAVSGRVAAGETVDDWVLAGLDGSAGRGRPGVGRGGAMVADAGTADAGTGGTGAAGAESGGAGAVGAGSGGAGSGGAGSGGAGSGGAGSGGAEPVDAEVILRSLVVLRAVQDELARIEPDLIAAARRAGVSWQALAPALGVASRQAAERRYLRSATATAPGHTRDGRVRAERDERAGTKAVARWANAHSADLRRIAGQISGLTDLPRAAEHDLDRLHAALGHTDAAALPALLAEVRPHLEHHPHLAGQIDEVTAGTTEVRRRTGRARAARRDAATD</sequence>
<dbReference type="Proteomes" id="UP001143480">
    <property type="component" value="Unassembled WGS sequence"/>
</dbReference>
<organism evidence="2 3">
    <name type="scientific">Dactylosporangium matsuzakiense</name>
    <dbReference type="NCBI Taxonomy" id="53360"/>
    <lineage>
        <taxon>Bacteria</taxon>
        <taxon>Bacillati</taxon>
        <taxon>Actinomycetota</taxon>
        <taxon>Actinomycetes</taxon>
        <taxon>Micromonosporales</taxon>
        <taxon>Micromonosporaceae</taxon>
        <taxon>Dactylosporangium</taxon>
    </lineage>
</organism>